<dbReference type="SUPFAM" id="SSF51556">
    <property type="entry name" value="Metallo-dependent hydrolases"/>
    <property type="match status" value="1"/>
</dbReference>
<dbReference type="PANTHER" id="PTHR43668">
    <property type="entry name" value="ALLANTOINASE"/>
    <property type="match status" value="1"/>
</dbReference>
<dbReference type="NCBIfam" id="NF005791">
    <property type="entry name" value="PRK07627.1"/>
    <property type="match status" value="1"/>
</dbReference>
<reference evidence="3 4" key="1">
    <citation type="submission" date="2017-02" db="EMBL/GenBank/DDBJ databases">
        <authorList>
            <person name="Peterson S.W."/>
        </authorList>
    </citation>
    <scope>NUCLEOTIDE SEQUENCE [LARGE SCALE GENOMIC DNA]</scope>
    <source>
        <strain evidence="3 4">ATCC 49788</strain>
    </source>
</reference>
<keyword evidence="1" id="KW-0665">Pyrimidine biosynthesis</keyword>
<protein>
    <submittedName>
        <fullName evidence="3">Dihydroorotase</fullName>
    </submittedName>
</protein>
<evidence type="ECO:0000313" key="4">
    <source>
        <dbReference type="Proteomes" id="UP000190460"/>
    </source>
</evidence>
<dbReference type="InterPro" id="IPR011059">
    <property type="entry name" value="Metal-dep_hydrolase_composite"/>
</dbReference>
<dbReference type="GO" id="GO:0046872">
    <property type="term" value="F:metal ion binding"/>
    <property type="evidence" value="ECO:0007669"/>
    <property type="project" value="InterPro"/>
</dbReference>
<dbReference type="GO" id="GO:0004038">
    <property type="term" value="F:allantoinase activity"/>
    <property type="evidence" value="ECO:0007669"/>
    <property type="project" value="TreeGrafter"/>
</dbReference>
<organism evidence="3 4">
    <name type="scientific">Thiothrix eikelboomii</name>
    <dbReference type="NCBI Taxonomy" id="92487"/>
    <lineage>
        <taxon>Bacteria</taxon>
        <taxon>Pseudomonadati</taxon>
        <taxon>Pseudomonadota</taxon>
        <taxon>Gammaproteobacteria</taxon>
        <taxon>Thiotrichales</taxon>
        <taxon>Thiotrichaceae</taxon>
        <taxon>Thiothrix</taxon>
    </lineage>
</organism>
<dbReference type="Pfam" id="PF01979">
    <property type="entry name" value="Amidohydro_1"/>
    <property type="match status" value="1"/>
</dbReference>
<dbReference type="Gene3D" id="2.30.40.10">
    <property type="entry name" value="Urease, subunit C, domain 1"/>
    <property type="match status" value="1"/>
</dbReference>
<dbReference type="NCBIfam" id="TIGR00857">
    <property type="entry name" value="pyrC_multi"/>
    <property type="match status" value="1"/>
</dbReference>
<dbReference type="InterPro" id="IPR006680">
    <property type="entry name" value="Amidohydro-rel"/>
</dbReference>
<dbReference type="GO" id="GO:0004151">
    <property type="term" value="F:dihydroorotase activity"/>
    <property type="evidence" value="ECO:0007669"/>
    <property type="project" value="InterPro"/>
</dbReference>
<dbReference type="AlphaFoldDB" id="A0A1T4XGK7"/>
<dbReference type="RefSeq" id="WP_078923432.1">
    <property type="nucleotide sequence ID" value="NZ_FUYB01000017.1"/>
</dbReference>
<accession>A0A1T4XGK7</accession>
<dbReference type="GO" id="GO:0006221">
    <property type="term" value="P:pyrimidine nucleotide biosynthetic process"/>
    <property type="evidence" value="ECO:0007669"/>
    <property type="project" value="UniProtKB-KW"/>
</dbReference>
<dbReference type="EMBL" id="FUYB01000017">
    <property type="protein sequence ID" value="SKA88670.1"/>
    <property type="molecule type" value="Genomic_DNA"/>
</dbReference>
<evidence type="ECO:0000259" key="2">
    <source>
        <dbReference type="Pfam" id="PF01979"/>
    </source>
</evidence>
<dbReference type="Proteomes" id="UP000190460">
    <property type="component" value="Unassembled WGS sequence"/>
</dbReference>
<sequence length="430" mass="46224">MNLIIQQARLLDPRSGTDQITDVYIQDGLILAIGEPPQLTSFQADERVNAAGMWLMPGAIDLATWLREPGLDHKATLASETRAAVASGVTTLCYQPEPATSIDNSAAVNLIRKINQGLQLAKVEVIGNMTFKLEGKRLCNIGGLRRVGCVGVTNGWQPFENLNVLRRAMEYTSTHDLTVFMYPLEHGLAAAGVMHEGEVSTRLGLPAIPSAAETVAVAQIIALMELTGSRVHFCRLSAAGSVRLIRQAKREGLAVTADVAAHQLYLTERNVLDFDPLCHVRPPLRAQADRDALLEGLSDGTIDAICSDHQPHELDAKLAPFQQTEPGISALETLVPLTLRLAEEGVLPLLSALAKITANPAAIIASPAGCIAPGAPADLVLLKPEVLWDFSLATMRSQGKNTPFAGWSFQGQVQRTFLAGRTVYQAQEAN</sequence>
<dbReference type="CDD" id="cd01317">
    <property type="entry name" value="DHOase_IIa"/>
    <property type="match status" value="1"/>
</dbReference>
<dbReference type="SUPFAM" id="SSF51338">
    <property type="entry name" value="Composite domain of metallo-dependent hydrolases"/>
    <property type="match status" value="1"/>
</dbReference>
<proteinExistence type="predicted"/>
<dbReference type="InterPro" id="IPR032466">
    <property type="entry name" value="Metal_Hydrolase"/>
</dbReference>
<dbReference type="InterPro" id="IPR050138">
    <property type="entry name" value="DHOase/Allantoinase_Hydrolase"/>
</dbReference>
<evidence type="ECO:0000256" key="1">
    <source>
        <dbReference type="ARBA" id="ARBA00022975"/>
    </source>
</evidence>
<dbReference type="InterPro" id="IPR004722">
    <property type="entry name" value="DHOase"/>
</dbReference>
<dbReference type="PANTHER" id="PTHR43668:SF2">
    <property type="entry name" value="ALLANTOINASE"/>
    <property type="match status" value="1"/>
</dbReference>
<name>A0A1T4XGK7_9GAMM</name>
<feature type="domain" description="Amidohydrolase-related" evidence="2">
    <location>
        <begin position="58"/>
        <end position="423"/>
    </location>
</feature>
<dbReference type="OrthoDB" id="5687299at2"/>
<dbReference type="GO" id="GO:0005737">
    <property type="term" value="C:cytoplasm"/>
    <property type="evidence" value="ECO:0007669"/>
    <property type="project" value="TreeGrafter"/>
</dbReference>
<keyword evidence="4" id="KW-1185">Reference proteome</keyword>
<dbReference type="STRING" id="92487.SAMN02745130_02983"/>
<gene>
    <name evidence="3" type="ORF">SAMN02745130_02983</name>
</gene>
<dbReference type="Gene3D" id="3.20.20.140">
    <property type="entry name" value="Metal-dependent hydrolases"/>
    <property type="match status" value="1"/>
</dbReference>
<dbReference type="GO" id="GO:0006145">
    <property type="term" value="P:purine nucleobase catabolic process"/>
    <property type="evidence" value="ECO:0007669"/>
    <property type="project" value="TreeGrafter"/>
</dbReference>
<evidence type="ECO:0000313" key="3">
    <source>
        <dbReference type="EMBL" id="SKA88670.1"/>
    </source>
</evidence>